<dbReference type="GO" id="GO:0032977">
    <property type="term" value="F:membrane insertase activity"/>
    <property type="evidence" value="ECO:0007669"/>
    <property type="project" value="InterPro"/>
</dbReference>
<feature type="non-terminal residue" evidence="12">
    <location>
        <position position="343"/>
    </location>
</feature>
<evidence type="ECO:0000256" key="7">
    <source>
        <dbReference type="ARBA" id="ARBA00023128"/>
    </source>
</evidence>
<evidence type="ECO:0000256" key="1">
    <source>
        <dbReference type="ARBA" id="ARBA00004448"/>
    </source>
</evidence>
<dbReference type="GO" id="GO:0005743">
    <property type="term" value="C:mitochondrial inner membrane"/>
    <property type="evidence" value="ECO:0007669"/>
    <property type="project" value="UniProtKB-SubCell"/>
</dbReference>
<protein>
    <recommendedName>
        <fullName evidence="11">Membrane insertase YidC/Oxa/ALB C-terminal domain-containing protein</fullName>
    </recommendedName>
</protein>
<evidence type="ECO:0000256" key="2">
    <source>
        <dbReference type="ARBA" id="ARBA00009877"/>
    </source>
</evidence>
<dbReference type="InterPro" id="IPR001708">
    <property type="entry name" value="YidC/ALB3/OXA1/COX18"/>
</dbReference>
<dbReference type="InterPro" id="IPR028055">
    <property type="entry name" value="YidC/Oxa/ALB_C"/>
</dbReference>
<evidence type="ECO:0000256" key="9">
    <source>
        <dbReference type="RuleBase" id="RU003945"/>
    </source>
</evidence>
<feature type="transmembrane region" description="Helical" evidence="10">
    <location>
        <begin position="245"/>
        <end position="263"/>
    </location>
</feature>
<evidence type="ECO:0000256" key="8">
    <source>
        <dbReference type="ARBA" id="ARBA00023136"/>
    </source>
</evidence>
<evidence type="ECO:0000256" key="5">
    <source>
        <dbReference type="ARBA" id="ARBA00022946"/>
    </source>
</evidence>
<keyword evidence="3 9" id="KW-0812">Transmembrane</keyword>
<sequence>MSFARLYKALGTAGPSRSHLLPGGKPTASMLLSIHSTLKTPRHFTTWHSVKNGSNLTRKSLSVTINQSRWTNPGQMAALAVPMHVASTRLFSTTPSVKEEAVASTTAEVVADATTEAVVTDTLGSQVEKVATAAMQYGDLKAMGLVNWTPVGAIEALLEMVHVSTGLPWWGTIVVCTLGMRLLILPFAVRTQRNSAKIQNLKPEVDSIMAKLKRANETNDTHRKIRLSQELSNVYTKNGCHPASILGLSLIQMPMFLCFFMAIRKMANLPVPQFQTGGIYWFTDLTVPDPLYILPVASALSMLAVVEIGASAAPGGMTSNPRFLWFMRLSTLAITYFGSTMPA</sequence>
<evidence type="ECO:0000259" key="11">
    <source>
        <dbReference type="Pfam" id="PF02096"/>
    </source>
</evidence>
<reference evidence="12" key="1">
    <citation type="submission" date="2022-07" db="EMBL/GenBank/DDBJ databases">
        <title>Phylogenomic reconstructions and comparative analyses of Kickxellomycotina fungi.</title>
        <authorList>
            <person name="Reynolds N.K."/>
            <person name="Stajich J.E."/>
            <person name="Barry K."/>
            <person name="Grigoriev I.V."/>
            <person name="Crous P."/>
            <person name="Smith M.E."/>
        </authorList>
    </citation>
    <scope>NUCLEOTIDE SEQUENCE</scope>
    <source>
        <strain evidence="12">RSA 1196</strain>
    </source>
</reference>
<evidence type="ECO:0000313" key="12">
    <source>
        <dbReference type="EMBL" id="KAJ1949070.1"/>
    </source>
</evidence>
<dbReference type="Pfam" id="PF02096">
    <property type="entry name" value="60KD_IMP"/>
    <property type="match status" value="1"/>
</dbReference>
<evidence type="ECO:0000256" key="6">
    <source>
        <dbReference type="ARBA" id="ARBA00022989"/>
    </source>
</evidence>
<keyword evidence="5" id="KW-0809">Transit peptide</keyword>
<keyword evidence="7" id="KW-0496">Mitochondrion</keyword>
<comment type="subcellular location">
    <subcellularLocation>
        <location evidence="9">Membrane</location>
        <topology evidence="9">Multi-pass membrane protein</topology>
    </subcellularLocation>
    <subcellularLocation>
        <location evidence="1">Mitochondrion inner membrane</location>
        <topology evidence="1">Multi-pass membrane protein</topology>
    </subcellularLocation>
</comment>
<organism evidence="12 13">
    <name type="scientific">Dispira parvispora</name>
    <dbReference type="NCBI Taxonomy" id="1520584"/>
    <lineage>
        <taxon>Eukaryota</taxon>
        <taxon>Fungi</taxon>
        <taxon>Fungi incertae sedis</taxon>
        <taxon>Zoopagomycota</taxon>
        <taxon>Kickxellomycotina</taxon>
        <taxon>Dimargaritomycetes</taxon>
        <taxon>Dimargaritales</taxon>
        <taxon>Dimargaritaceae</taxon>
        <taxon>Dispira</taxon>
    </lineage>
</organism>
<evidence type="ECO:0000313" key="13">
    <source>
        <dbReference type="Proteomes" id="UP001150925"/>
    </source>
</evidence>
<comment type="caution">
    <text evidence="12">The sequence shown here is derived from an EMBL/GenBank/DDBJ whole genome shotgun (WGS) entry which is preliminary data.</text>
</comment>
<feature type="domain" description="Membrane insertase YidC/Oxa/ALB C-terminal" evidence="11">
    <location>
        <begin position="169"/>
        <end position="342"/>
    </location>
</feature>
<dbReference type="PANTHER" id="PTHR12428">
    <property type="entry name" value="OXA1"/>
    <property type="match status" value="1"/>
</dbReference>
<dbReference type="EMBL" id="JANBPY010004130">
    <property type="protein sequence ID" value="KAJ1949070.1"/>
    <property type="molecule type" value="Genomic_DNA"/>
</dbReference>
<evidence type="ECO:0000256" key="3">
    <source>
        <dbReference type="ARBA" id="ARBA00022692"/>
    </source>
</evidence>
<dbReference type="PANTHER" id="PTHR12428:SF66">
    <property type="entry name" value="MITOCHONDRIAL INNER MEMBRANE PROTEIN OXA1L"/>
    <property type="match status" value="1"/>
</dbReference>
<dbReference type="GO" id="GO:0032979">
    <property type="term" value="P:protein insertion into mitochondrial inner membrane from matrix"/>
    <property type="evidence" value="ECO:0007669"/>
    <property type="project" value="TreeGrafter"/>
</dbReference>
<feature type="transmembrane region" description="Helical" evidence="10">
    <location>
        <begin position="291"/>
        <end position="310"/>
    </location>
</feature>
<dbReference type="OrthoDB" id="2148490at2759"/>
<keyword evidence="8 10" id="KW-0472">Membrane</keyword>
<keyword evidence="6 10" id="KW-1133">Transmembrane helix</keyword>
<proteinExistence type="inferred from homology"/>
<name>A0A9W8ANB6_9FUNG</name>
<feature type="transmembrane region" description="Helical" evidence="10">
    <location>
        <begin position="167"/>
        <end position="189"/>
    </location>
</feature>
<gene>
    <name evidence="12" type="ORF">IWQ62_006795</name>
</gene>
<dbReference type="Proteomes" id="UP001150925">
    <property type="component" value="Unassembled WGS sequence"/>
</dbReference>
<accession>A0A9W8ANB6</accession>
<dbReference type="CDD" id="cd20069">
    <property type="entry name" value="5TM_Oxa1-like"/>
    <property type="match status" value="1"/>
</dbReference>
<comment type="similarity">
    <text evidence="2 9">Belongs to the OXA1/ALB3/YidC family.</text>
</comment>
<evidence type="ECO:0000256" key="4">
    <source>
        <dbReference type="ARBA" id="ARBA00022792"/>
    </source>
</evidence>
<keyword evidence="4" id="KW-0999">Mitochondrion inner membrane</keyword>
<dbReference type="AlphaFoldDB" id="A0A9W8ANB6"/>
<evidence type="ECO:0000256" key="10">
    <source>
        <dbReference type="SAM" id="Phobius"/>
    </source>
</evidence>
<keyword evidence="13" id="KW-1185">Reference proteome</keyword>